<evidence type="ECO:0000259" key="2">
    <source>
        <dbReference type="PROSITE" id="PS50837"/>
    </source>
</evidence>
<dbReference type="Pfam" id="PF24883">
    <property type="entry name" value="NPHP3_N"/>
    <property type="match status" value="1"/>
</dbReference>
<dbReference type="Gene3D" id="1.20.5.340">
    <property type="match status" value="4"/>
</dbReference>
<dbReference type="InterPro" id="IPR007111">
    <property type="entry name" value="NACHT_NTPase"/>
</dbReference>
<gene>
    <name evidence="3" type="ORF">OIDMADRAFT_95947</name>
</gene>
<dbReference type="HOGENOM" id="CLU_000981_0_0_1"/>
<dbReference type="InterPro" id="IPR027417">
    <property type="entry name" value="P-loop_NTPase"/>
</dbReference>
<feature type="non-terminal residue" evidence="3">
    <location>
        <position position="1"/>
    </location>
</feature>
<evidence type="ECO:0000313" key="4">
    <source>
        <dbReference type="Proteomes" id="UP000054321"/>
    </source>
</evidence>
<dbReference type="InParanoid" id="A0A0C3H1N8"/>
<dbReference type="Gene3D" id="3.40.50.300">
    <property type="entry name" value="P-loop containing nucleotide triphosphate hydrolases"/>
    <property type="match status" value="1"/>
</dbReference>
<sequence>VDLDFFGLTPLFHPPQNTDVEPLILVGHSLGGLVVKEALVAASEGSEDDQAVFMSCYAVLFFAVPSRGLDNSSLMSMVKGQPNKDLVRNLSESSPFLGLLHDRFSKCFTLDDSKILCIFETQTTPTVEWSPETASWERTGPRVMMVKRSSATNFAPNEKLYDQLSIEANHSDIVKFSDLSDTAYSTVEARIKVLVATAPAVIKGRFASHRKTQCIESLNAPDYAAFRKQKIDDPTPGTLGWFLNDERFRSWETKDESAILWIKGSPGQGKTILTKFILAHLESSLDLSRQVTVIYFFFYDQDDNLQTVGAALRSLIKQLLSARDAFQIISHKFDTETSAINEDYLWGILDELLREPIFGTIYCVVDALDECRGTESRHRLLRFLKSLVHPSPRKGRQSPALKALLVSRPTVELDRELKPFPSFHLKANPHDLEAFIRRKIDALELDTEPHTKVIELLTGRAEQTFLWISIVLKKLEAATTLLSPADMEQIINESPSDLTELYEGIVNQIMQSNDVAQQKLLIWVVYGRRALTLPELKEALAIQRDSNSVESTKNHMIPLTENKIISAAGVILEINDGRVYLIHQSAKDFLLKSNQLATTEFCRGLYPSAYLAKVCMIYLCFKDFEIGPCLDPVRLNKRNNQHPFLRYAAHHWHRHIGVDDDINIFSSSIRRLTEPSSPALLAWGEAAGILDLDKARNIWDVATRANIPWLAEFQANEMMRLVLDKTSSSTVTPALIRAAAANEKNGTSMMRLLLENEVNLTVTYDLADVVAVNRESGDDIMQLLLRKDGVNICNEALGSIAGKFSAQTVSILLDVQEDIAITNEVIKAAAGNYRNGREVMEILLNRRGDDIIITEEVIKAAAESPMSGILVIKLLLDRRGDDITITEEVIKAVARNSWSGREMMELLLNRRGDDIRITDEVIKVAAGNPGSSGRKLMKHLLDLCGDDIRFTEEVFKTAARNSGTGAREMMELLLNRRMDDMTITDGVIEVAAGNPGSNGREIMKLLLDRRGDDITITDGVVRAAARNSESGREIMKLLLDRRGDDITITDGVVRAAARNSESGREIMKLLLDRRGDDITITDGVVMAAARNSESGREIMKLLLDRRGDDFMITDEVIKTIVAMNCRSGRKVMELLFDR</sequence>
<dbReference type="InterPro" id="IPR029058">
    <property type="entry name" value="AB_hydrolase_fold"/>
</dbReference>
<dbReference type="Proteomes" id="UP000054321">
    <property type="component" value="Unassembled WGS sequence"/>
</dbReference>
<dbReference type="InterPro" id="IPR056884">
    <property type="entry name" value="NPHP3-like_N"/>
</dbReference>
<dbReference type="Pfam" id="PF23397">
    <property type="entry name" value="DUF7104"/>
    <property type="match status" value="11"/>
</dbReference>
<evidence type="ECO:0000313" key="3">
    <source>
        <dbReference type="EMBL" id="KIM97279.1"/>
    </source>
</evidence>
<evidence type="ECO:0000256" key="1">
    <source>
        <dbReference type="ARBA" id="ARBA00022737"/>
    </source>
</evidence>
<dbReference type="OrthoDB" id="7464126at2759"/>
<dbReference type="PANTHER" id="PTHR10039">
    <property type="entry name" value="AMELOGENIN"/>
    <property type="match status" value="1"/>
</dbReference>
<organism evidence="3 4">
    <name type="scientific">Oidiodendron maius (strain Zn)</name>
    <dbReference type="NCBI Taxonomy" id="913774"/>
    <lineage>
        <taxon>Eukaryota</taxon>
        <taxon>Fungi</taxon>
        <taxon>Dikarya</taxon>
        <taxon>Ascomycota</taxon>
        <taxon>Pezizomycotina</taxon>
        <taxon>Leotiomycetes</taxon>
        <taxon>Leotiomycetes incertae sedis</taxon>
        <taxon>Myxotrichaceae</taxon>
        <taxon>Oidiodendron</taxon>
    </lineage>
</organism>
<dbReference type="AlphaFoldDB" id="A0A0C3H1N8"/>
<dbReference type="EMBL" id="KN832882">
    <property type="protein sequence ID" value="KIM97279.1"/>
    <property type="molecule type" value="Genomic_DNA"/>
</dbReference>
<dbReference type="PROSITE" id="PS50837">
    <property type="entry name" value="NACHT"/>
    <property type="match status" value="1"/>
</dbReference>
<feature type="non-terminal residue" evidence="3">
    <location>
        <position position="1138"/>
    </location>
</feature>
<dbReference type="InterPro" id="IPR055530">
    <property type="entry name" value="DUF7104"/>
</dbReference>
<feature type="domain" description="NACHT" evidence="2">
    <location>
        <begin position="258"/>
        <end position="409"/>
    </location>
</feature>
<reference evidence="3 4" key="1">
    <citation type="submission" date="2014-04" db="EMBL/GenBank/DDBJ databases">
        <authorList>
            <consortium name="DOE Joint Genome Institute"/>
            <person name="Kuo A."/>
            <person name="Martino E."/>
            <person name="Perotto S."/>
            <person name="Kohler A."/>
            <person name="Nagy L.G."/>
            <person name="Floudas D."/>
            <person name="Copeland A."/>
            <person name="Barry K.W."/>
            <person name="Cichocki N."/>
            <person name="Veneault-Fourrey C."/>
            <person name="LaButti K."/>
            <person name="Lindquist E.A."/>
            <person name="Lipzen A."/>
            <person name="Lundell T."/>
            <person name="Morin E."/>
            <person name="Murat C."/>
            <person name="Sun H."/>
            <person name="Tunlid A."/>
            <person name="Henrissat B."/>
            <person name="Grigoriev I.V."/>
            <person name="Hibbett D.S."/>
            <person name="Martin F."/>
            <person name="Nordberg H.P."/>
            <person name="Cantor M.N."/>
            <person name="Hua S.X."/>
        </authorList>
    </citation>
    <scope>NUCLEOTIDE SEQUENCE [LARGE SCALE GENOMIC DNA]</scope>
    <source>
        <strain evidence="3 4">Zn</strain>
    </source>
</reference>
<reference evidence="4" key="2">
    <citation type="submission" date="2015-01" db="EMBL/GenBank/DDBJ databases">
        <title>Evolutionary Origins and Diversification of the Mycorrhizal Mutualists.</title>
        <authorList>
            <consortium name="DOE Joint Genome Institute"/>
            <consortium name="Mycorrhizal Genomics Consortium"/>
            <person name="Kohler A."/>
            <person name="Kuo A."/>
            <person name="Nagy L.G."/>
            <person name="Floudas D."/>
            <person name="Copeland A."/>
            <person name="Barry K.W."/>
            <person name="Cichocki N."/>
            <person name="Veneault-Fourrey C."/>
            <person name="LaButti K."/>
            <person name="Lindquist E.A."/>
            <person name="Lipzen A."/>
            <person name="Lundell T."/>
            <person name="Morin E."/>
            <person name="Murat C."/>
            <person name="Riley R."/>
            <person name="Ohm R."/>
            <person name="Sun H."/>
            <person name="Tunlid A."/>
            <person name="Henrissat B."/>
            <person name="Grigoriev I.V."/>
            <person name="Hibbett D.S."/>
            <person name="Martin F."/>
        </authorList>
    </citation>
    <scope>NUCLEOTIDE SEQUENCE [LARGE SCALE GENOMIC DNA]</scope>
    <source>
        <strain evidence="4">Zn</strain>
    </source>
</reference>
<protein>
    <recommendedName>
        <fullName evidence="2">NACHT domain-containing protein</fullName>
    </recommendedName>
</protein>
<dbReference type="SUPFAM" id="SSF53474">
    <property type="entry name" value="alpha/beta-Hydrolases"/>
    <property type="match status" value="1"/>
</dbReference>
<keyword evidence="4" id="KW-1185">Reference proteome</keyword>
<proteinExistence type="predicted"/>
<dbReference type="PANTHER" id="PTHR10039:SF14">
    <property type="entry name" value="NACHT DOMAIN-CONTAINING PROTEIN"/>
    <property type="match status" value="1"/>
</dbReference>
<accession>A0A0C3H1N8</accession>
<name>A0A0C3H1N8_OIDMZ</name>
<keyword evidence="1" id="KW-0677">Repeat</keyword>